<feature type="modified residue" description="N6-(pyridoxal phosphate)lysine" evidence="6">
    <location>
        <position position="1506"/>
    </location>
</feature>
<evidence type="ECO:0000256" key="2">
    <source>
        <dbReference type="ARBA" id="ARBA00009533"/>
    </source>
</evidence>
<evidence type="ECO:0000256" key="5">
    <source>
        <dbReference type="ARBA" id="ARBA00023239"/>
    </source>
</evidence>
<dbReference type="GO" id="GO:0030170">
    <property type="term" value="F:pyridoxal phosphate binding"/>
    <property type="evidence" value="ECO:0007669"/>
    <property type="project" value="InterPro"/>
</dbReference>
<evidence type="ECO:0000256" key="7">
    <source>
        <dbReference type="SAM" id="MobiDB-lite"/>
    </source>
</evidence>
<keyword evidence="5" id="KW-0456">Lyase</keyword>
<evidence type="ECO:0000313" key="8">
    <source>
        <dbReference type="EMBL" id="CAD7256920.1"/>
    </source>
</evidence>
<keyword evidence="3" id="KW-0210">Decarboxylase</keyword>
<comment type="cofactor">
    <cofactor evidence="1 6">
        <name>pyridoxal 5'-phosphate</name>
        <dbReference type="ChEBI" id="CHEBI:597326"/>
    </cofactor>
</comment>
<feature type="region of interest" description="Disordered" evidence="7">
    <location>
        <begin position="28"/>
        <end position="55"/>
    </location>
</feature>
<evidence type="ECO:0000256" key="3">
    <source>
        <dbReference type="ARBA" id="ARBA00022793"/>
    </source>
</evidence>
<dbReference type="InterPro" id="IPR021115">
    <property type="entry name" value="Pyridoxal-P_BS"/>
</dbReference>
<dbReference type="GO" id="GO:0005737">
    <property type="term" value="C:cytoplasm"/>
    <property type="evidence" value="ECO:0007669"/>
    <property type="project" value="TreeGrafter"/>
</dbReference>
<feature type="region of interest" description="Disordered" evidence="7">
    <location>
        <begin position="856"/>
        <end position="876"/>
    </location>
</feature>
<keyword evidence="4 6" id="KW-0663">Pyridoxal phosphate</keyword>
<evidence type="ECO:0000256" key="6">
    <source>
        <dbReference type="PIRSR" id="PIRSR602129-50"/>
    </source>
</evidence>
<dbReference type="InterPro" id="IPR015424">
    <property type="entry name" value="PyrdxlP-dep_Trfase"/>
</dbReference>
<dbReference type="PROSITE" id="PS00392">
    <property type="entry name" value="DDC_GAD_HDC_YDC"/>
    <property type="match status" value="3"/>
</dbReference>
<evidence type="ECO:0000256" key="1">
    <source>
        <dbReference type="ARBA" id="ARBA00001933"/>
    </source>
</evidence>
<dbReference type="InterPro" id="IPR015422">
    <property type="entry name" value="PyrdxlP-dep_Trfase_small"/>
</dbReference>
<dbReference type="PANTHER" id="PTHR11999">
    <property type="entry name" value="GROUP II PYRIDOXAL-5-PHOSPHATE DECARBOXYLASE"/>
    <property type="match status" value="1"/>
</dbReference>
<dbReference type="FunFam" id="1.20.1340.10:FF:000001">
    <property type="entry name" value="Histidine decarboxylase"/>
    <property type="match status" value="1"/>
</dbReference>
<evidence type="ECO:0000256" key="4">
    <source>
        <dbReference type="ARBA" id="ARBA00022898"/>
    </source>
</evidence>
<accession>A0A7R9AMF6</accession>
<gene>
    <name evidence="8" type="ORF">TSIB3V08_LOCUS1195</name>
</gene>
<dbReference type="Gene3D" id="1.20.1340.10">
    <property type="entry name" value="dopa decarboxylase, N-terminal domain"/>
    <property type="match status" value="3"/>
</dbReference>
<dbReference type="GO" id="GO:0016831">
    <property type="term" value="F:carboxy-lyase activity"/>
    <property type="evidence" value="ECO:0007669"/>
    <property type="project" value="UniProtKB-KW"/>
</dbReference>
<dbReference type="InterPro" id="IPR010977">
    <property type="entry name" value="Aromatic_deC"/>
</dbReference>
<dbReference type="InterPro" id="IPR015421">
    <property type="entry name" value="PyrdxlP-dep_Trfase_major"/>
</dbReference>
<name>A0A7R9AMF6_TIMSH</name>
<dbReference type="Gene3D" id="3.40.640.10">
    <property type="entry name" value="Type I PLP-dependent aspartate aminotransferase-like (Major domain)"/>
    <property type="match status" value="4"/>
</dbReference>
<dbReference type="Gene3D" id="3.90.1150.170">
    <property type="match status" value="1"/>
</dbReference>
<dbReference type="EMBL" id="OC000323">
    <property type="protein sequence ID" value="CAD7256920.1"/>
    <property type="molecule type" value="Genomic_DNA"/>
</dbReference>
<dbReference type="PANTHER" id="PTHR11999:SF70">
    <property type="entry name" value="MIP05841P"/>
    <property type="match status" value="1"/>
</dbReference>
<proteinExistence type="inferred from homology"/>
<evidence type="ECO:0008006" key="9">
    <source>
        <dbReference type="Google" id="ProtNLM"/>
    </source>
</evidence>
<dbReference type="PRINTS" id="PR00800">
    <property type="entry name" value="YHDCRBOXLASE"/>
</dbReference>
<dbReference type="FunFam" id="3.40.640.10:FF:000025">
    <property type="entry name" value="Histidine decarboxylase"/>
    <property type="match status" value="2"/>
</dbReference>
<dbReference type="GO" id="GO:0006520">
    <property type="term" value="P:amino acid metabolic process"/>
    <property type="evidence" value="ECO:0007669"/>
    <property type="project" value="InterPro"/>
</dbReference>
<organism evidence="8">
    <name type="scientific">Timema shepardi</name>
    <name type="common">Walking stick</name>
    <dbReference type="NCBI Taxonomy" id="629360"/>
    <lineage>
        <taxon>Eukaryota</taxon>
        <taxon>Metazoa</taxon>
        <taxon>Ecdysozoa</taxon>
        <taxon>Arthropoda</taxon>
        <taxon>Hexapoda</taxon>
        <taxon>Insecta</taxon>
        <taxon>Pterygota</taxon>
        <taxon>Neoptera</taxon>
        <taxon>Polyneoptera</taxon>
        <taxon>Phasmatodea</taxon>
        <taxon>Timematodea</taxon>
        <taxon>Timematoidea</taxon>
        <taxon>Timematidae</taxon>
        <taxon>Timema</taxon>
    </lineage>
</organism>
<dbReference type="CDD" id="cd06450">
    <property type="entry name" value="DOPA_deC_like"/>
    <property type="match status" value="1"/>
</dbReference>
<comment type="similarity">
    <text evidence="2">Belongs to the group II decarboxylase family.</text>
</comment>
<dbReference type="Pfam" id="PF00282">
    <property type="entry name" value="Pyridoxal_deC"/>
    <property type="match status" value="5"/>
</dbReference>
<dbReference type="SUPFAM" id="SSF53383">
    <property type="entry name" value="PLP-dependent transferases"/>
    <property type="match status" value="4"/>
</dbReference>
<protein>
    <recommendedName>
        <fullName evidence="9">Tyrosine decarboxylase</fullName>
    </recommendedName>
</protein>
<sequence>MQGNMFECLLSRAFIAGSSERTGTVRIKPHTKEHKENKQASEHFPLLSEKPPPVHPTEIRTSISPSSVVELNTTSALANYATEAGTAKEKASRHKGGNSGKRVVDAWMDRVSTPFVISTPTLSSSSSSPVDELLTFFLDQRGVDRTTSRTSSVPLAFLDSRSENAIGEGGEGGYKAAISGVVYQSLPLPTPAFRAAQYAFITAERTRSGAADDGSGAPNRDSNLNLPVIGSLLYCESDAFDRAAKHMCNFVYPHLWRRMDVEDFREHGKEMVEYICEYLSTLEDRRVTPSVEPGYLSKLLPQQAPLEPEDWATIMADVTHWQHRRFHAYFPSGNSFPSILGDMLADAIGCIGFSWVSIFLGQSQEAASPACTELETIVLDWLGKAIGLPEEFLAFPKGSKGGGVIQTSASECVLVCMLAARAQAIKKLKQLHPSVEEGMLLSKLMAYCSKEAHSCVEKAAMICFVKLRILEPDEKCCLRGDTLRQAMEEDEAMGLTPFFVSTTLGTTSCCSFDNLPEVGPVCKRFPAVWLHVDGAYAGNAFICPELKPMLGGIEYADSFNTNSNKWLLVNFDCSTMWVRDRFRLTSALVVDPLYLQHGYSDAAIDYRHWGVPLSRRFRLLILSTRVPLSRRFRWAPYPFNTCSSQQEVWVGSLSFQHVFLSAGGSGGLPILSTRVPLSRRFRWAPYPFNTCSSQQEVWVGSLFFQHVFLSSGGSGGLSILSTRLWFVLRSYGISGLQSYIRHHIRLAKRFEALVNQDRRFQVCNEVKLGLVCFRLKGSDELNQKLLSNINESGRLHMVPASVNEKYVIRFCAVAQNATEDDMLDRKKKEGLAYKRSFFVRMVSDPKIYNPKIAKSLASSHRSSPGVEPKQTEMDTEEFRVRGKEMVDYICDYMNGLGSRPVYPSIEPGFLTNLLPSQAPDEPEDWDAIMADVDSKIMKGVCHWQHPRFHAYFPSGNSYPSIIADMLSDAIGSIAFSWGSASECILVSMLAARYQAVKHLKRNDPMAEDSSFLPKLVAYCSTEAHSCAMEADEKRGLFPFFVSATVGTTSSCAFDNLKEMGTVCCQYPSVWFHVDGAYAGNSFICPENRYLMNGIYYADSFNTNANKWLLVAFDCSCLWIKDRNKLTSALNVDPLYLQHKRSEQTIDYRHWGVPLSRRFRALKLWFVLRRYGIQGLQAYIRNHCRLAKRFEGLIRKDDRFQVINDVKLGLVCFRLNGTDRLNQDLLANINTSGKLHIIPSMVKGQYIIRFCVTAEHAKDEDIEAPNEPEDWDDIMADVDNKIMKGVCHWQHPRFHAYFPSGNSYPSIIGDMLSDAIGSIAFSWVSKALALPEEFLASPPGSRGGGVIQGSASECILVSMLAARNQAVQYLKKDVPDAEDSSFLPLLVAYCSTESHSCVEKAAMISLVKLRILEPDENCSLRGDTLLKAMEEDEAKGLFPFFVSTTLGTTSSCAFDNLKEIGPVCRTYPSVWFHVDGAYAGNSFICPENRYLMNGIHYADSFNTNTNKWLLVAFDCSCLWIKDRNKLTSALNVDPLYLQHKRSEETIDYRHWGIPLSRRFRALKLWFVLRRYGIQGLQAYIRNHCRLAKRFEGLVRKDSRFEVINDVKMGLVCFRVNGTDRLNQELLANINASGKLHMIPSLVKCRYIIRFCVTAEHAKDEDIGEAISSSSNDGQTTHADHAWEVIQEFASDLLESMKIAEPPTKPLPDTTKPLSRKLTRRLSFTRSVSRDVYRRSLSRSSLHDGATPINVLDDEENIVEDEDVFHSGMSLGSLSISGLPIVDEKDC</sequence>
<dbReference type="Gene3D" id="3.90.1150.10">
    <property type="entry name" value="Aspartate Aminotransferase, domain 1"/>
    <property type="match status" value="2"/>
</dbReference>
<dbReference type="GO" id="GO:0019752">
    <property type="term" value="P:carboxylic acid metabolic process"/>
    <property type="evidence" value="ECO:0007669"/>
    <property type="project" value="InterPro"/>
</dbReference>
<reference evidence="8" key="1">
    <citation type="submission" date="2020-11" db="EMBL/GenBank/DDBJ databases">
        <authorList>
            <person name="Tran Van P."/>
        </authorList>
    </citation>
    <scope>NUCLEOTIDE SEQUENCE</scope>
</reference>
<dbReference type="InterPro" id="IPR002129">
    <property type="entry name" value="PyrdxlP-dep_de-COase"/>
</dbReference>